<dbReference type="GO" id="GO:0043139">
    <property type="term" value="F:5'-3' DNA helicase activity"/>
    <property type="evidence" value="ECO:0007669"/>
    <property type="project" value="UniProtKB-UniRule"/>
</dbReference>
<dbReference type="InterPro" id="IPR049550">
    <property type="entry name" value="RecD_N"/>
</dbReference>
<keyword evidence="4 11" id="KW-0378">Hydrolase</keyword>
<dbReference type="CDD" id="cd18809">
    <property type="entry name" value="SF1_C_RecD"/>
    <property type="match status" value="1"/>
</dbReference>
<evidence type="ECO:0000259" key="12">
    <source>
        <dbReference type="Pfam" id="PF13538"/>
    </source>
</evidence>
<dbReference type="eggNOG" id="COG0507">
    <property type="taxonomic scope" value="Bacteria"/>
</dbReference>
<dbReference type="EMBL" id="AMRI01000007">
    <property type="protein sequence ID" value="EKE75654.1"/>
    <property type="molecule type" value="Genomic_DNA"/>
</dbReference>
<feature type="domain" description="RecBCD enzyme subunit RecD N-terminal" evidence="14">
    <location>
        <begin position="10"/>
        <end position="120"/>
    </location>
</feature>
<feature type="domain" description="ATP-dependent RecD2 DNA helicase SH3" evidence="13">
    <location>
        <begin position="469"/>
        <end position="530"/>
    </location>
</feature>
<dbReference type="GO" id="GO:0008854">
    <property type="term" value="F:exodeoxyribonuclease V activity"/>
    <property type="evidence" value="ECO:0007669"/>
    <property type="project" value="InterPro"/>
</dbReference>
<evidence type="ECO:0000256" key="6">
    <source>
        <dbReference type="ARBA" id="ARBA00022839"/>
    </source>
</evidence>
<keyword evidence="9 11" id="KW-0234">DNA repair</keyword>
<dbReference type="GO" id="GO:0000724">
    <property type="term" value="P:double-strand break repair via homologous recombination"/>
    <property type="evidence" value="ECO:0007669"/>
    <property type="project" value="UniProtKB-UniRule"/>
</dbReference>
<keyword evidence="5 11" id="KW-0347">Helicase</keyword>
<evidence type="ECO:0000313" key="15">
    <source>
        <dbReference type="EMBL" id="EKE75654.1"/>
    </source>
</evidence>
<organism evidence="15 16">
    <name type="scientific">Gallaecimonas xiamenensis 3-C-1</name>
    <dbReference type="NCBI Taxonomy" id="745411"/>
    <lineage>
        <taxon>Bacteria</taxon>
        <taxon>Pseudomonadati</taxon>
        <taxon>Pseudomonadota</taxon>
        <taxon>Gammaproteobacteria</taxon>
        <taxon>Enterobacterales</taxon>
        <taxon>Gallaecimonadaceae</taxon>
        <taxon>Gallaecimonas</taxon>
    </lineage>
</organism>
<dbReference type="Pfam" id="PF13245">
    <property type="entry name" value="AAA_19"/>
    <property type="match status" value="1"/>
</dbReference>
<keyword evidence="1 11" id="KW-0540">Nuclease</keyword>
<proteinExistence type="inferred from homology"/>
<dbReference type="GO" id="GO:0017116">
    <property type="term" value="F:single-stranded DNA helicase activity"/>
    <property type="evidence" value="ECO:0007669"/>
    <property type="project" value="TreeGrafter"/>
</dbReference>
<dbReference type="PANTHER" id="PTHR43788">
    <property type="entry name" value="DNA2/NAM7 HELICASE FAMILY MEMBER"/>
    <property type="match status" value="1"/>
</dbReference>
<comment type="caution">
    <text evidence="15">The sequence shown here is derived from an EMBL/GenBank/DDBJ whole genome shotgun (WGS) entry which is preliminary data.</text>
</comment>
<dbReference type="PATRIC" id="fig|745411.4.peg.1238"/>
<evidence type="ECO:0000256" key="8">
    <source>
        <dbReference type="ARBA" id="ARBA00023125"/>
    </source>
</evidence>
<accession>K2JZC8</accession>
<dbReference type="GO" id="GO:0003677">
    <property type="term" value="F:DNA binding"/>
    <property type="evidence" value="ECO:0007669"/>
    <property type="project" value="UniProtKB-UniRule"/>
</dbReference>
<gene>
    <name evidence="11" type="primary">recD</name>
    <name evidence="15" type="ORF">B3C1_06228</name>
</gene>
<protein>
    <recommendedName>
        <fullName evidence="11">RecBCD enzyme subunit RecD</fullName>
        <ecNumber evidence="11">5.6.2.3</ecNumber>
    </recommendedName>
    <alternativeName>
        <fullName evidence="11">DNA 5'-3' helicase subunit RecD</fullName>
    </alternativeName>
    <alternativeName>
        <fullName evidence="11">Exonuclease V subunit RecD</fullName>
        <shortName evidence="11">ExoV subunit RecD</shortName>
    </alternativeName>
    <alternativeName>
        <fullName evidence="11">Helicase/nuclease RecBCD subunit RecD</fullName>
    </alternativeName>
</protein>
<reference evidence="15 16" key="1">
    <citation type="journal article" date="2012" name="J. Bacteriol.">
        <title>Genome Sequence of Gallaecimonas xiamenensis Type Strain 3-C-1.</title>
        <authorList>
            <person name="Lai Q."/>
            <person name="Wang L."/>
            <person name="Wang W."/>
            <person name="Shao Z."/>
        </authorList>
    </citation>
    <scope>NUCLEOTIDE SEQUENCE [LARGE SCALE GENOMIC DNA]</scope>
    <source>
        <strain evidence="15 16">3-C-1</strain>
    </source>
</reference>
<keyword evidence="8 11" id="KW-0238">DNA-binding</keyword>
<dbReference type="InterPro" id="IPR027785">
    <property type="entry name" value="UvrD-like_helicase_C"/>
</dbReference>
<evidence type="ECO:0000256" key="7">
    <source>
        <dbReference type="ARBA" id="ARBA00022840"/>
    </source>
</evidence>
<dbReference type="NCBIfam" id="TIGR01447">
    <property type="entry name" value="recD"/>
    <property type="match status" value="1"/>
</dbReference>
<evidence type="ECO:0000256" key="9">
    <source>
        <dbReference type="ARBA" id="ARBA00023204"/>
    </source>
</evidence>
<name>K2JZC8_9GAMM</name>
<evidence type="ECO:0000259" key="14">
    <source>
        <dbReference type="Pfam" id="PF21185"/>
    </source>
</evidence>
<keyword evidence="16" id="KW-1185">Reference proteome</keyword>
<dbReference type="OrthoDB" id="9803432at2"/>
<dbReference type="GO" id="GO:0016887">
    <property type="term" value="F:ATP hydrolysis activity"/>
    <property type="evidence" value="ECO:0007669"/>
    <property type="project" value="RHEA"/>
</dbReference>
<keyword evidence="2 11" id="KW-0547">Nucleotide-binding</keyword>
<evidence type="ECO:0000256" key="11">
    <source>
        <dbReference type="HAMAP-Rule" id="MF_01487"/>
    </source>
</evidence>
<dbReference type="SUPFAM" id="SSF52540">
    <property type="entry name" value="P-loop containing nucleoside triphosphate hydrolases"/>
    <property type="match status" value="2"/>
</dbReference>
<dbReference type="EC" id="5.6.2.3" evidence="11"/>
<dbReference type="CDD" id="cd17933">
    <property type="entry name" value="DEXSc_RecD-like"/>
    <property type="match status" value="1"/>
</dbReference>
<comment type="similarity">
    <text evidence="11">Belongs to the RecD family.</text>
</comment>
<dbReference type="HAMAP" id="MF_01487">
    <property type="entry name" value="RecD"/>
    <property type="match status" value="1"/>
</dbReference>
<comment type="subunit">
    <text evidence="11">Heterotrimer of RecB, RecC and RecD. All subunits contribute to DNA-binding.</text>
</comment>
<dbReference type="Pfam" id="PF21185">
    <property type="entry name" value="RecD_N"/>
    <property type="match status" value="1"/>
</dbReference>
<comment type="miscellaneous">
    <text evidence="11">In the RecBCD complex, RecB has a slow 3'-5' helicase, an exonuclease activity and loads RecA onto ssDNA, RecD has a fast 5'-3' helicase activity, while RecC stimulates the ATPase and processivity of the RecB helicase and contributes to recognition of the Chi site.</text>
</comment>
<evidence type="ECO:0000256" key="5">
    <source>
        <dbReference type="ARBA" id="ARBA00022806"/>
    </source>
</evidence>
<evidence type="ECO:0000256" key="10">
    <source>
        <dbReference type="ARBA" id="ARBA00023235"/>
    </source>
</evidence>
<sequence length="625" mass="67601">MLELLDAWVERGWLRRIDRALVRWLKELEPSTPEPLLLAAALCSHQYGRGHICLDLSATLLDADATLSLPPEGDLGEEMPTKPSQWLEGTQLEGWLAAIKGSPLVNTEASPLVLVENRLYLRRNHGFEQAVAGHITDRLAPMEVSPELKPQLDALFGPGLNWQKLACGLAFRMPFTIITGGPGTGKTTTVVRLLGLKQQLALASGQKLRIGLAAPTGKAAARLTESIRGAVEKLALPDAVKAAIPVEVTTLHKLLGVIPQSRHFRHHHQNPLHLDLLVVDEASMVDLEMMSALLDALPASAQLILLGDKDQLASVEAGSVLGDLCQGADLGGYDADTQHFLEGLCGESLAAFTQGQSALAQCRAMLRVSHRFGSDSGIGQLARAVNLGQSEAALKLLRENRDDLKLLPIKDDGVALSRLAIEGYRGYLQVLNAERSSERDAWAAKVLAAFGRFQMLCALRKGPFGVEGLNQQIAEALKANGQLENDHGWYEGRPVLVTRNNYTLELMNGDVGICLRVVEADGSQRLRVAFPVVGGIKWVLPSRLSDVETVFAMTVHKSQGSEFDHTVLVLPDTLSPVLTRELVYTGITRAKSCFTLAAPKLGLLAAAVERKVERASGLREAFAGL</sequence>
<dbReference type="Gene3D" id="1.10.10.1020">
    <property type="entry name" value="RecBCD complex, subunit RecD, N-terminal domain"/>
    <property type="match status" value="1"/>
</dbReference>
<feature type="domain" description="UvrD-like helicase C-terminal" evidence="12">
    <location>
        <begin position="550"/>
        <end position="591"/>
    </location>
</feature>
<comment type="catalytic activity">
    <reaction evidence="11">
        <text>ATP + H2O = ADP + phosphate + H(+)</text>
        <dbReference type="Rhea" id="RHEA:13065"/>
        <dbReference type="ChEBI" id="CHEBI:15377"/>
        <dbReference type="ChEBI" id="CHEBI:15378"/>
        <dbReference type="ChEBI" id="CHEBI:30616"/>
        <dbReference type="ChEBI" id="CHEBI:43474"/>
        <dbReference type="ChEBI" id="CHEBI:456216"/>
        <dbReference type="EC" id="5.6.2.3"/>
    </reaction>
</comment>
<feature type="binding site" evidence="11">
    <location>
        <begin position="180"/>
        <end position="187"/>
    </location>
    <ligand>
        <name>ATP</name>
        <dbReference type="ChEBI" id="CHEBI:30616"/>
    </ligand>
</feature>
<evidence type="ECO:0000259" key="13">
    <source>
        <dbReference type="Pfam" id="PF18335"/>
    </source>
</evidence>
<dbReference type="Proteomes" id="UP000006755">
    <property type="component" value="Unassembled WGS sequence"/>
</dbReference>
<evidence type="ECO:0000256" key="4">
    <source>
        <dbReference type="ARBA" id="ARBA00022801"/>
    </source>
</evidence>
<dbReference type="InterPro" id="IPR027417">
    <property type="entry name" value="P-loop_NTPase"/>
</dbReference>
<keyword evidence="6 11" id="KW-0269">Exonuclease</keyword>
<dbReference type="Pfam" id="PF18335">
    <property type="entry name" value="SH3_13"/>
    <property type="match status" value="1"/>
</dbReference>
<dbReference type="STRING" id="745411.B3C1_06228"/>
<keyword evidence="10 11" id="KW-0413">Isomerase</keyword>
<keyword evidence="3 11" id="KW-0227">DNA damage</keyword>
<keyword evidence="7 11" id="KW-0067">ATP-binding</keyword>
<dbReference type="PANTHER" id="PTHR43788:SF6">
    <property type="entry name" value="DNA HELICASE B"/>
    <property type="match status" value="1"/>
</dbReference>
<dbReference type="InterPro" id="IPR006344">
    <property type="entry name" value="RecD"/>
</dbReference>
<dbReference type="InterPro" id="IPR050534">
    <property type="entry name" value="Coronavir_polyprotein_1ab"/>
</dbReference>
<dbReference type="RefSeq" id="WP_008483640.1">
    <property type="nucleotide sequence ID" value="NZ_AMRI01000007.1"/>
</dbReference>
<evidence type="ECO:0000256" key="3">
    <source>
        <dbReference type="ARBA" id="ARBA00022763"/>
    </source>
</evidence>
<evidence type="ECO:0000313" key="16">
    <source>
        <dbReference type="Proteomes" id="UP000006755"/>
    </source>
</evidence>
<dbReference type="GO" id="GO:0009338">
    <property type="term" value="C:exodeoxyribonuclease V complex"/>
    <property type="evidence" value="ECO:0007669"/>
    <property type="project" value="InterPro"/>
</dbReference>
<dbReference type="InterPro" id="IPR041451">
    <property type="entry name" value="RecD2_SH13"/>
</dbReference>
<evidence type="ECO:0000256" key="1">
    <source>
        <dbReference type="ARBA" id="ARBA00022722"/>
    </source>
</evidence>
<comment type="function">
    <text evidence="11">A helicase/nuclease that prepares dsDNA breaks (DSB) for recombinational DNA repair. Binds to DSBs and unwinds DNA via a highly rapid and processive ATP-dependent bidirectional helicase activity. Unwinds dsDNA until it encounters a Chi (crossover hotspot instigator) sequence from the 3' direction. Cuts ssDNA a few nucleotides 3' to the Chi site. The properties and activities of the enzyme are changed at Chi. The Chi-altered holoenzyme produces a long 3'-ssDNA overhang and facilitates RecA-binding to the ssDNA for homologous DNA recombination and repair. Holoenzyme degrades any linearized DNA that is unable to undergo homologous recombination. In the holoenzyme this subunit has ssDNA-dependent ATPase and 5'-3' helicase activity. When added to pre-assembled RecBC greatly stimulates nuclease activity and augments holoenzyme processivity. Negatively regulates the RecA-loading ability of RecBCD.</text>
</comment>
<evidence type="ECO:0000256" key="2">
    <source>
        <dbReference type="ARBA" id="ARBA00022741"/>
    </source>
</evidence>
<dbReference type="AlphaFoldDB" id="K2JZC8"/>
<dbReference type="Pfam" id="PF13538">
    <property type="entry name" value="UvrD_C_2"/>
    <property type="match status" value="1"/>
</dbReference>
<dbReference type="GO" id="GO:0005524">
    <property type="term" value="F:ATP binding"/>
    <property type="evidence" value="ECO:0007669"/>
    <property type="project" value="UniProtKB-UniRule"/>
</dbReference>
<dbReference type="Gene3D" id="3.40.50.300">
    <property type="entry name" value="P-loop containing nucleotide triphosphate hydrolases"/>
    <property type="match status" value="3"/>
</dbReference>
<dbReference type="InterPro" id="IPR041851">
    <property type="entry name" value="RecD_N_sf"/>
</dbReference>